<dbReference type="SUPFAM" id="SSF51905">
    <property type="entry name" value="FAD/NAD(P)-binding domain"/>
    <property type="match status" value="1"/>
</dbReference>
<sequence length="318" mass="34387">MENLYDVIVIGGGPFGIASVVEAKRAGFANVLLLEKGDNHSQTIRKFYKDGKRVDKVYKGLDSETKGSVEFFDGTKESTLNYFDKLLDEGQIEAIFNAEVEGVKPYGDNLLVSTAKGVFKAKNVMVGIGRMGKPNKPEYKIPPSLIQVVNYNLNNCNCGEKIIVVGGGNSAAEYAVDLSGCNEVTLNYRRSTFTRLNDINLAAVEDSVKNGKLTLKLGVDITGIENDNGKVSVNYSDGSVEIYDRIIYAIGGSTPVDFLQKCGIELDSDTKPIVDENLQTNVKGLFVGGDIASKNGASIVSALNHAHKIINYIVNNKA</sequence>
<dbReference type="PRINTS" id="PR00469">
    <property type="entry name" value="PNDRDTASEII"/>
</dbReference>
<dbReference type="PANTHER" id="PTHR48105">
    <property type="entry name" value="THIOREDOXIN REDUCTASE 1-RELATED-RELATED"/>
    <property type="match status" value="1"/>
</dbReference>
<name>A0A1X9SNA4_9BACT</name>
<dbReference type="InterPro" id="IPR036188">
    <property type="entry name" value="FAD/NAD-bd_sf"/>
</dbReference>
<reference evidence="4" key="1">
    <citation type="journal article" date="2017" name="Genome Biol. Evol.">
        <title>Comparative Genomic Analysis Identifies a Campylobacter Clade Deficient in Selenium Metabolism.</title>
        <authorList>
            <person name="Miller W.G."/>
            <person name="Yee E."/>
            <person name="Lopes B.S."/>
            <person name="Chapman M.H."/>
            <person name="Huynh S."/>
            <person name="Bono J.L."/>
            <person name="Parker C.T."/>
            <person name="Strachan N.J.C."/>
            <person name="Forbes K.J."/>
        </authorList>
    </citation>
    <scope>NUCLEOTIDE SEQUENCE [LARGE SCALE GENOMIC DNA]</scope>
    <source>
        <strain evidence="4">NCTC 13004</strain>
    </source>
</reference>
<dbReference type="InterPro" id="IPR050097">
    <property type="entry name" value="Ferredoxin-NADP_redctase_2"/>
</dbReference>
<keyword evidence="2" id="KW-0560">Oxidoreductase</keyword>
<dbReference type="AlphaFoldDB" id="A0A1X9SNA4"/>
<organism evidence="3 4">
    <name type="scientific">Campylobacter lanienae NCTC 13004</name>
    <dbReference type="NCBI Taxonomy" id="1031753"/>
    <lineage>
        <taxon>Bacteria</taxon>
        <taxon>Pseudomonadati</taxon>
        <taxon>Campylobacterota</taxon>
        <taxon>Epsilonproteobacteria</taxon>
        <taxon>Campylobacterales</taxon>
        <taxon>Campylobacteraceae</taxon>
        <taxon>Campylobacter</taxon>
    </lineage>
</organism>
<evidence type="ECO:0000313" key="3">
    <source>
        <dbReference type="EMBL" id="ARQ97719.1"/>
    </source>
</evidence>
<dbReference type="RefSeq" id="WP_096027181.1">
    <property type="nucleotide sequence ID" value="NZ_CP015578.1"/>
</dbReference>
<dbReference type="Gene3D" id="3.50.50.60">
    <property type="entry name" value="FAD/NAD(P)-binding domain"/>
    <property type="match status" value="2"/>
</dbReference>
<dbReference type="Pfam" id="PF13738">
    <property type="entry name" value="Pyr_redox_3"/>
    <property type="match status" value="1"/>
</dbReference>
<dbReference type="GeneID" id="46921449"/>
<accession>A0A1X9SNA4</accession>
<proteinExistence type="predicted"/>
<dbReference type="GO" id="GO:0016491">
    <property type="term" value="F:oxidoreductase activity"/>
    <property type="evidence" value="ECO:0007669"/>
    <property type="project" value="UniProtKB-KW"/>
</dbReference>
<dbReference type="PRINTS" id="PR00368">
    <property type="entry name" value="FADPNR"/>
</dbReference>
<evidence type="ECO:0000313" key="4">
    <source>
        <dbReference type="Proteomes" id="UP000202031"/>
    </source>
</evidence>
<evidence type="ECO:0000256" key="1">
    <source>
        <dbReference type="ARBA" id="ARBA00022630"/>
    </source>
</evidence>
<evidence type="ECO:0000256" key="2">
    <source>
        <dbReference type="ARBA" id="ARBA00023002"/>
    </source>
</evidence>
<dbReference type="EMBL" id="CP015578">
    <property type="protein sequence ID" value="ARQ97719.1"/>
    <property type="molecule type" value="Genomic_DNA"/>
</dbReference>
<protein>
    <submittedName>
        <fullName evidence="3">NADPH oxidoreductase, putative flavodoxin quinone reductase FqrB</fullName>
    </submittedName>
</protein>
<keyword evidence="1" id="KW-0285">Flavoprotein</keyword>
<dbReference type="KEGG" id="clx:CLAN_0977"/>
<gene>
    <name evidence="3" type="ORF">CLAN_0977</name>
</gene>
<dbReference type="Proteomes" id="UP000202031">
    <property type="component" value="Chromosome"/>
</dbReference>